<protein>
    <submittedName>
        <fullName evidence="2">Uncharacterized protein</fullName>
    </submittedName>
</protein>
<evidence type="ECO:0000313" key="3">
    <source>
        <dbReference type="Proteomes" id="UP000887159"/>
    </source>
</evidence>
<proteinExistence type="predicted"/>
<comment type="caution">
    <text evidence="2">The sequence shown here is derived from an EMBL/GenBank/DDBJ whole genome shotgun (WGS) entry which is preliminary data.</text>
</comment>
<evidence type="ECO:0000256" key="1">
    <source>
        <dbReference type="SAM" id="Coils"/>
    </source>
</evidence>
<keyword evidence="3" id="KW-1185">Reference proteome</keyword>
<gene>
    <name evidence="2" type="primary">NCL1_60214</name>
    <name evidence="2" type="ORF">TNCV_242881</name>
</gene>
<evidence type="ECO:0000313" key="2">
    <source>
        <dbReference type="EMBL" id="GFY27823.1"/>
    </source>
</evidence>
<accession>A0A8X6W435</accession>
<dbReference type="Proteomes" id="UP000887159">
    <property type="component" value="Unassembled WGS sequence"/>
</dbReference>
<dbReference type="EMBL" id="BMAU01021381">
    <property type="protein sequence ID" value="GFY27823.1"/>
    <property type="molecule type" value="Genomic_DNA"/>
</dbReference>
<feature type="coiled-coil region" evidence="1">
    <location>
        <begin position="43"/>
        <end position="70"/>
    </location>
</feature>
<organism evidence="2 3">
    <name type="scientific">Trichonephila clavipes</name>
    <name type="common">Golden silk orbweaver</name>
    <name type="synonym">Nephila clavipes</name>
    <dbReference type="NCBI Taxonomy" id="2585209"/>
    <lineage>
        <taxon>Eukaryota</taxon>
        <taxon>Metazoa</taxon>
        <taxon>Ecdysozoa</taxon>
        <taxon>Arthropoda</taxon>
        <taxon>Chelicerata</taxon>
        <taxon>Arachnida</taxon>
        <taxon>Araneae</taxon>
        <taxon>Araneomorphae</taxon>
        <taxon>Entelegynae</taxon>
        <taxon>Araneoidea</taxon>
        <taxon>Nephilidae</taxon>
        <taxon>Trichonephila</taxon>
    </lineage>
</organism>
<keyword evidence="1" id="KW-0175">Coiled coil</keyword>
<reference evidence="2" key="1">
    <citation type="submission" date="2020-08" db="EMBL/GenBank/DDBJ databases">
        <title>Multicomponent nature underlies the extraordinary mechanical properties of spider dragline silk.</title>
        <authorList>
            <person name="Kono N."/>
            <person name="Nakamura H."/>
            <person name="Mori M."/>
            <person name="Yoshida Y."/>
            <person name="Ohtoshi R."/>
            <person name="Malay A.D."/>
            <person name="Moran D.A.P."/>
            <person name="Tomita M."/>
            <person name="Numata K."/>
            <person name="Arakawa K."/>
        </authorList>
    </citation>
    <scope>NUCLEOTIDE SEQUENCE</scope>
</reference>
<dbReference type="AlphaFoldDB" id="A0A8X6W435"/>
<name>A0A8X6W435_TRICX</name>
<sequence>MADVQDLKSALLYALKVEAANEASCRGSHSIRGARVTTDAPCEFAWRKEIAKLREEIQDLMAQRSADENGDVRLKRPCSKSCKNLSNSLRVEKKFDVINPIVRQVTTPSTSTLDPWSDESFRKDQLADPEIKPIIEFKSRLKKSPAGKILPLSILQRSVTGLFGTLSI</sequence>